<evidence type="ECO:0000313" key="3">
    <source>
        <dbReference type="Proteomes" id="UP001595616"/>
    </source>
</evidence>
<dbReference type="Pfam" id="PF11396">
    <property type="entry name" value="PepSY_like"/>
    <property type="match status" value="1"/>
</dbReference>
<evidence type="ECO:0000259" key="1">
    <source>
        <dbReference type="Pfam" id="PF11396"/>
    </source>
</evidence>
<dbReference type="EMBL" id="JBHRYQ010000001">
    <property type="protein sequence ID" value="MFC3809192.1"/>
    <property type="molecule type" value="Genomic_DNA"/>
</dbReference>
<dbReference type="RefSeq" id="WP_379833917.1">
    <property type="nucleotide sequence ID" value="NZ_JBHRYQ010000001.1"/>
</dbReference>
<accession>A0ABV7YQR0</accession>
<keyword evidence="3" id="KW-1185">Reference proteome</keyword>
<gene>
    <name evidence="2" type="ORF">ACFOOI_00880</name>
</gene>
<reference evidence="3" key="1">
    <citation type="journal article" date="2019" name="Int. J. Syst. Evol. Microbiol.">
        <title>The Global Catalogue of Microorganisms (GCM) 10K type strain sequencing project: providing services to taxonomists for standard genome sequencing and annotation.</title>
        <authorList>
            <consortium name="The Broad Institute Genomics Platform"/>
            <consortium name="The Broad Institute Genome Sequencing Center for Infectious Disease"/>
            <person name="Wu L."/>
            <person name="Ma J."/>
        </authorList>
    </citation>
    <scope>NUCLEOTIDE SEQUENCE [LARGE SCALE GENOMIC DNA]</scope>
    <source>
        <strain evidence="3">CECT 7956</strain>
    </source>
</reference>
<sequence length="134" mass="14686">MKNLSLVSLIVLGAICTTKAQKISADKLPVAVKTAFEKAYPDAKQTKWDKEKNDFEASFKNQKEDLSVVFDAKGNILETEKDIPLEKLPANVQKALKGKKISETAIIIKGGKTFYEAEVGGKDLLFDSNGNPVK</sequence>
<comment type="caution">
    <text evidence="2">The sequence shown here is derived from an EMBL/GenBank/DDBJ whole genome shotgun (WGS) entry which is preliminary data.</text>
</comment>
<evidence type="ECO:0000313" key="2">
    <source>
        <dbReference type="EMBL" id="MFC3809192.1"/>
    </source>
</evidence>
<proteinExistence type="predicted"/>
<dbReference type="Gene3D" id="3.10.450.360">
    <property type="match status" value="1"/>
</dbReference>
<name>A0ABV7YQR0_9BACT</name>
<dbReference type="InterPro" id="IPR021533">
    <property type="entry name" value="PepSY-like"/>
</dbReference>
<organism evidence="2 3">
    <name type="scientific">Lacihabitans lacunae</name>
    <dbReference type="NCBI Taxonomy" id="1028214"/>
    <lineage>
        <taxon>Bacteria</taxon>
        <taxon>Pseudomonadati</taxon>
        <taxon>Bacteroidota</taxon>
        <taxon>Cytophagia</taxon>
        <taxon>Cytophagales</taxon>
        <taxon>Leadbetterellaceae</taxon>
        <taxon>Lacihabitans</taxon>
    </lineage>
</organism>
<feature type="domain" description="Putative beta-lactamase-inhibitor-like PepSY-like" evidence="1">
    <location>
        <begin position="18"/>
        <end position="77"/>
    </location>
</feature>
<dbReference type="Proteomes" id="UP001595616">
    <property type="component" value="Unassembled WGS sequence"/>
</dbReference>
<dbReference type="SUPFAM" id="SSF160574">
    <property type="entry name" value="BT0923-like"/>
    <property type="match status" value="1"/>
</dbReference>
<protein>
    <submittedName>
        <fullName evidence="2">PepSY-like domain-containing protein</fullName>
    </submittedName>
</protein>